<evidence type="ECO:0000313" key="2">
    <source>
        <dbReference type="Proteomes" id="UP000827069"/>
    </source>
</evidence>
<name>A0ABD7F3F0_9GAMM</name>
<sequence>MLGVTARAAADKMIVLGLLKHNGKLYTAVVSDTKSSTKCLIFVLKYDKIFNDVLLLMEEGLNATLKKSLLSNLKTFAQSSI</sequence>
<gene>
    <name evidence="1" type="ORF">I6L31_14195</name>
</gene>
<keyword evidence="2" id="KW-1185">Reference proteome</keyword>
<protein>
    <submittedName>
        <fullName evidence="1">Uncharacterized protein</fullName>
    </submittedName>
</protein>
<evidence type="ECO:0000313" key="1">
    <source>
        <dbReference type="EMBL" id="QXZ22824.1"/>
    </source>
</evidence>
<dbReference type="AlphaFoldDB" id="A0ABD7F3F0"/>
<proteinExistence type="predicted"/>
<organism evidence="1 2">
    <name type="scientific">Acinetobacter septicus</name>
    <dbReference type="NCBI Taxonomy" id="465797"/>
    <lineage>
        <taxon>Bacteria</taxon>
        <taxon>Pseudomonadati</taxon>
        <taxon>Pseudomonadota</taxon>
        <taxon>Gammaproteobacteria</taxon>
        <taxon>Moraxellales</taxon>
        <taxon>Moraxellaceae</taxon>
        <taxon>Acinetobacter</taxon>
    </lineage>
</organism>
<dbReference type="Proteomes" id="UP000827069">
    <property type="component" value="Chromosome"/>
</dbReference>
<dbReference type="EMBL" id="CP079898">
    <property type="protein sequence ID" value="QXZ22824.1"/>
    <property type="molecule type" value="Genomic_DNA"/>
</dbReference>
<reference evidence="1 2" key="1">
    <citation type="submission" date="2021-07" db="EMBL/GenBank/DDBJ databases">
        <title>FDA dAtabase for Regulatory Grade micrObial Sequences (FDA-ARGOS): Supporting development and validation of Infectious Disease Dx tests.</title>
        <authorList>
            <person name="Sproer C."/>
            <person name="Gronow S."/>
            <person name="Severitt S."/>
            <person name="Schroder I."/>
            <person name="Tallon L."/>
            <person name="Sadzewicz L."/>
            <person name="Zhao X."/>
            <person name="Boylan J."/>
            <person name="Ott S."/>
            <person name="Bowen H."/>
            <person name="Vavikolanu K."/>
            <person name="Mehta A."/>
            <person name="Aluvathingal J."/>
            <person name="Nadendla S."/>
            <person name="Lowell S."/>
            <person name="Myers T."/>
            <person name="Yan Y."/>
        </authorList>
    </citation>
    <scope>NUCLEOTIDE SEQUENCE [LARGE SCALE GENOMIC DNA]</scope>
    <source>
        <strain evidence="1 2">FDAARGOS_1401</strain>
    </source>
</reference>
<accession>A0ABD7F3F0</accession>